<keyword evidence="2" id="KW-0285">Flavoprotein</keyword>
<evidence type="ECO:0000259" key="4">
    <source>
        <dbReference type="SMART" id="SM00903"/>
    </source>
</evidence>
<dbReference type="Gene3D" id="2.30.110.10">
    <property type="entry name" value="Electron Transport, Fmn-binding Protein, Chain A"/>
    <property type="match status" value="1"/>
</dbReference>
<sequence length="188" mass="21181">MKKSFGARTLIFPAPVWCVGSYDKNNKPNVMTIAWGGICCSAPPCVTISLRKATYTYGNIMERRAYTLSVPSELHVKEADYFGIVSGRDVDKFKETGLTPTRSDLVNAPYVEEFPMVLECKVIHHYEIGLHTHFVGEILDVKVEGGMLTEQGEPDIEKIRPFVLSPEVRRYHGIGNFIGRAFDIGRRR</sequence>
<evidence type="ECO:0000313" key="5">
    <source>
        <dbReference type="EMBL" id="SPD73979.1"/>
    </source>
</evidence>
<dbReference type="Pfam" id="PF01613">
    <property type="entry name" value="Flavin_Reduct"/>
    <property type="match status" value="1"/>
</dbReference>
<dbReference type="InterPro" id="IPR012349">
    <property type="entry name" value="Split_barrel_FMN-bd"/>
</dbReference>
<feature type="domain" description="Flavin reductase like" evidence="4">
    <location>
        <begin position="9"/>
        <end position="164"/>
    </location>
</feature>
<proteinExistence type="inferred from homology"/>
<dbReference type="GO" id="GO:0016646">
    <property type="term" value="F:oxidoreductase activity, acting on the CH-NH group of donors, NAD or NADP as acceptor"/>
    <property type="evidence" value="ECO:0007669"/>
    <property type="project" value="UniProtKB-ARBA"/>
</dbReference>
<dbReference type="SUPFAM" id="SSF50475">
    <property type="entry name" value="FMN-binding split barrel"/>
    <property type="match status" value="1"/>
</dbReference>
<evidence type="ECO:0000256" key="1">
    <source>
        <dbReference type="ARBA" id="ARBA00001917"/>
    </source>
</evidence>
<dbReference type="InterPro" id="IPR052174">
    <property type="entry name" value="Flavoredoxin"/>
</dbReference>
<dbReference type="SMART" id="SM00903">
    <property type="entry name" value="Flavin_Reduct"/>
    <property type="match status" value="1"/>
</dbReference>
<name>A0A445MX42_9BACT</name>
<evidence type="ECO:0000256" key="2">
    <source>
        <dbReference type="ARBA" id="ARBA00022630"/>
    </source>
</evidence>
<comment type="cofactor">
    <cofactor evidence="1">
        <name>FMN</name>
        <dbReference type="ChEBI" id="CHEBI:58210"/>
    </cofactor>
</comment>
<evidence type="ECO:0000256" key="3">
    <source>
        <dbReference type="ARBA" id="ARBA00038054"/>
    </source>
</evidence>
<accession>A0A445MX42</accession>
<protein>
    <submittedName>
        <fullName evidence="5">Flavoredoxin</fullName>
    </submittedName>
</protein>
<dbReference type="EMBL" id="OJIN01000117">
    <property type="protein sequence ID" value="SPD73979.1"/>
    <property type="molecule type" value="Genomic_DNA"/>
</dbReference>
<reference evidence="5" key="1">
    <citation type="submission" date="2018-01" db="EMBL/GenBank/DDBJ databases">
        <authorList>
            <person name="Regsiter A."/>
            <person name="William W."/>
        </authorList>
    </citation>
    <scope>NUCLEOTIDE SEQUENCE</scope>
    <source>
        <strain evidence="5">TRIP AH-1</strain>
    </source>
</reference>
<dbReference type="AlphaFoldDB" id="A0A445MX42"/>
<dbReference type="PANTHER" id="PTHR43567:SF1">
    <property type="entry name" value="FLAVOREDOXIN"/>
    <property type="match status" value="1"/>
</dbReference>
<comment type="similarity">
    <text evidence="3">Belongs to the flavoredoxin family.</text>
</comment>
<dbReference type="GO" id="GO:0010181">
    <property type="term" value="F:FMN binding"/>
    <property type="evidence" value="ECO:0007669"/>
    <property type="project" value="InterPro"/>
</dbReference>
<gene>
    <name evidence="5" type="primary">flr</name>
    <name evidence="5" type="ORF">PITCH_A2030123</name>
</gene>
<organism evidence="5">
    <name type="scientific">uncultured Desulfobacterium sp</name>
    <dbReference type="NCBI Taxonomy" id="201089"/>
    <lineage>
        <taxon>Bacteria</taxon>
        <taxon>Pseudomonadati</taxon>
        <taxon>Thermodesulfobacteriota</taxon>
        <taxon>Desulfobacteria</taxon>
        <taxon>Desulfobacterales</taxon>
        <taxon>Desulfobacteriaceae</taxon>
        <taxon>Desulfobacterium</taxon>
        <taxon>environmental samples</taxon>
    </lineage>
</organism>
<dbReference type="InterPro" id="IPR002563">
    <property type="entry name" value="Flavin_Rdtase-like_dom"/>
</dbReference>
<dbReference type="PANTHER" id="PTHR43567">
    <property type="entry name" value="FLAVOREDOXIN-RELATED-RELATED"/>
    <property type="match status" value="1"/>
</dbReference>